<proteinExistence type="predicted"/>
<feature type="domain" description="Hydantoinase/oxoprolinase N-terminal" evidence="2">
    <location>
        <begin position="10"/>
        <end position="187"/>
    </location>
</feature>
<comment type="caution">
    <text evidence="4">The sequence shown here is derived from an EMBL/GenBank/DDBJ whole genome shotgun (WGS) entry which is preliminary data.</text>
</comment>
<evidence type="ECO:0000259" key="1">
    <source>
        <dbReference type="Pfam" id="PF01968"/>
    </source>
</evidence>
<name>A0A6L7GAL1_9RHOB</name>
<accession>A0A6L7GAL1</accession>
<evidence type="ECO:0000259" key="2">
    <source>
        <dbReference type="Pfam" id="PF05378"/>
    </source>
</evidence>
<dbReference type="InterPro" id="IPR002821">
    <property type="entry name" value="Hydantoinase_A"/>
</dbReference>
<dbReference type="Pfam" id="PF19278">
    <property type="entry name" value="Hydant_A_C"/>
    <property type="match status" value="1"/>
</dbReference>
<dbReference type="Proteomes" id="UP000477911">
    <property type="component" value="Unassembled WGS sequence"/>
</dbReference>
<dbReference type="GO" id="GO:0006749">
    <property type="term" value="P:glutathione metabolic process"/>
    <property type="evidence" value="ECO:0007669"/>
    <property type="project" value="TreeGrafter"/>
</dbReference>
<dbReference type="PANTHER" id="PTHR11365:SF23">
    <property type="entry name" value="HYPOTHETICAL 5-OXOPROLINASE (EUROFUNG)-RELATED"/>
    <property type="match status" value="1"/>
</dbReference>
<dbReference type="InterPro" id="IPR008040">
    <property type="entry name" value="Hydant_A_N"/>
</dbReference>
<dbReference type="InterPro" id="IPR049517">
    <property type="entry name" value="ACX-like_C"/>
</dbReference>
<dbReference type="InterPro" id="IPR045079">
    <property type="entry name" value="Oxoprolinase-like"/>
</dbReference>
<reference evidence="4 5" key="1">
    <citation type="submission" date="2019-12" db="EMBL/GenBank/DDBJ databases">
        <authorList>
            <person name="Li M."/>
        </authorList>
    </citation>
    <scope>NUCLEOTIDE SEQUENCE [LARGE SCALE GENOMIC DNA]</scope>
    <source>
        <strain evidence="4 5">GBMRC 2024</strain>
    </source>
</reference>
<evidence type="ECO:0000259" key="3">
    <source>
        <dbReference type="Pfam" id="PF19278"/>
    </source>
</evidence>
<dbReference type="Pfam" id="PF05378">
    <property type="entry name" value="Hydant_A_N"/>
    <property type="match status" value="1"/>
</dbReference>
<dbReference type="GO" id="GO:0017168">
    <property type="term" value="F:5-oxoprolinase (ATP-hydrolyzing) activity"/>
    <property type="evidence" value="ECO:0007669"/>
    <property type="project" value="TreeGrafter"/>
</dbReference>
<dbReference type="GO" id="GO:0005829">
    <property type="term" value="C:cytosol"/>
    <property type="evidence" value="ECO:0007669"/>
    <property type="project" value="TreeGrafter"/>
</dbReference>
<dbReference type="Pfam" id="PF01968">
    <property type="entry name" value="Hydantoinase_A"/>
    <property type="match status" value="1"/>
</dbReference>
<dbReference type="InterPro" id="IPR043129">
    <property type="entry name" value="ATPase_NBD"/>
</dbReference>
<feature type="domain" description="Acetophenone carboxylase-like C-terminal" evidence="3">
    <location>
        <begin position="520"/>
        <end position="691"/>
    </location>
</feature>
<dbReference type="SUPFAM" id="SSF53067">
    <property type="entry name" value="Actin-like ATPase domain"/>
    <property type="match status" value="1"/>
</dbReference>
<evidence type="ECO:0000313" key="4">
    <source>
        <dbReference type="EMBL" id="MXN20712.1"/>
    </source>
</evidence>
<keyword evidence="5" id="KW-1185">Reference proteome</keyword>
<protein>
    <submittedName>
        <fullName evidence="4">Hydantoinase/oxoprolinase family protein</fullName>
    </submittedName>
</protein>
<dbReference type="EMBL" id="WUMU01000034">
    <property type="protein sequence ID" value="MXN20712.1"/>
    <property type="molecule type" value="Genomic_DNA"/>
</dbReference>
<sequence length="704" mass="74106">MHASSDETFRIGIDVGGTFTDLVFAGSAGSLLTRKVPTTPSEYGRGIVGGIAAVLTDEGIAADRVESVVHATTVATNTILEGRGAKAALITTKGFRDVLEFRRLRIPQMYTLSFKRPEPLVPRNLRFELDERLSGAGEVVTPLSLGEVDALAVRLACEGVEAVAICLINSYANKTHEIAVTERLRERLPDVFITASADLLPEIREYERTSTTVVNAYLGPVLTRYFDSLTASLRGIGVVSPVQVMKSDGGVMSVQAASLKPAYIVESGPSAGVIGAADLARSKNLPDLITLDMGGTTAKAAMVEGGKVSKTSDYEVGAGINLSSRLVMGGGHALKLPVIDISEIGAGGGSIVGFDRAGAMTVGPQSAGADPGPVAYDAGGENPTLTDAMILLGFINPDYLVGGALKLNSALAEEVMRDKVIDVVGTSLEEAAHGIFQISAGTMVRAVKAVSTFRGRDPRDFSLFAIGGNGPVLAAEIAEALEMKRVVIPLNPGVFSAYGLLRTPIEQEMAQSCLGAVDAEGADMLNAVYGRLEAELLELMAEEGCPAETVVLSRQADLRYIGQAHELSVPVTTQPDGQVDIDAMRAAFHAEHRQTYGHAIENSQIQSVNLRVVGTVPLDQAAQIDMGGALRHDGALPAPRRVYFGATHGFHETPILRRASLGEAPSDGPLIIEEYDTTCVVPPNWAAACDAGGNIVLTRKEAQQ</sequence>
<dbReference type="RefSeq" id="WP_160896836.1">
    <property type="nucleotide sequence ID" value="NZ_WUMU01000034.1"/>
</dbReference>
<dbReference type="AlphaFoldDB" id="A0A6L7GAL1"/>
<dbReference type="PANTHER" id="PTHR11365">
    <property type="entry name" value="5-OXOPROLINASE RELATED"/>
    <property type="match status" value="1"/>
</dbReference>
<gene>
    <name evidence="4" type="ORF">GR170_23015</name>
</gene>
<organism evidence="4 5">
    <name type="scientific">Pseudooceanicola albus</name>
    <dbReference type="NCBI Taxonomy" id="2692189"/>
    <lineage>
        <taxon>Bacteria</taxon>
        <taxon>Pseudomonadati</taxon>
        <taxon>Pseudomonadota</taxon>
        <taxon>Alphaproteobacteria</taxon>
        <taxon>Rhodobacterales</taxon>
        <taxon>Paracoccaceae</taxon>
        <taxon>Pseudooceanicola</taxon>
    </lineage>
</organism>
<feature type="domain" description="Hydantoinase A/oxoprolinase" evidence="1">
    <location>
        <begin position="208"/>
        <end position="502"/>
    </location>
</feature>
<evidence type="ECO:0000313" key="5">
    <source>
        <dbReference type="Proteomes" id="UP000477911"/>
    </source>
</evidence>